<dbReference type="Pfam" id="PF13817">
    <property type="entry name" value="DDE_Tnp_IS66_C"/>
    <property type="match status" value="1"/>
</dbReference>
<comment type="caution">
    <text evidence="3">The sequence shown here is derived from an EMBL/GenBank/DDBJ whole genome shotgun (WGS) entry which is preliminary data.</text>
</comment>
<dbReference type="InterPro" id="IPR039552">
    <property type="entry name" value="IS66_C"/>
</dbReference>
<feature type="domain" description="Transposase IS66 C-terminal" evidence="2">
    <location>
        <begin position="46"/>
        <end position="86"/>
    </location>
</feature>
<keyword evidence="4" id="KW-1185">Reference proteome</keyword>
<sequence length="101" mass="11320">MENYLLDGRCSISNNAAERAVKSYVMVNFLFHDTVKGAKASAIVYTLAETAKAYGLNIRLYLETVMTKMLDYKNEPDSILEELMPWSEAMQKSCGLNNGTI</sequence>
<accession>A0ABQ5M3G7</accession>
<evidence type="ECO:0000259" key="1">
    <source>
        <dbReference type="Pfam" id="PF03050"/>
    </source>
</evidence>
<reference evidence="3 4" key="1">
    <citation type="journal article" date="2024" name="Int. J. Syst. Evol. Microbiol.">
        <title>Lacrimispora brassicae sp. nov. isolated from fermented cabbage, and proposal of Clostridium indicum Gundawar et al. 2019 and Clostridium methoxybenzovorans Mechichi et al. 1999 as heterotypic synonyms of Lacrimispora amygdalina (Parshina et al. 2003) Haas and Blanchard 2020 and Lacrimispora indolis (McClung and McCoy 1957) Haas and Blanchard 2020, respectively.</title>
        <authorList>
            <person name="Kobayashi H."/>
            <person name="Tanizawa Y."/>
            <person name="Sakamoto M."/>
            <person name="Ohkuma M."/>
            <person name="Tohno M."/>
        </authorList>
    </citation>
    <scope>NUCLEOTIDE SEQUENCE [LARGE SCALE GENOMIC DNA]</scope>
    <source>
        <strain evidence="3 4">DSM 12857</strain>
    </source>
</reference>
<dbReference type="Pfam" id="PF03050">
    <property type="entry name" value="DDE_Tnp_IS66"/>
    <property type="match status" value="1"/>
</dbReference>
<evidence type="ECO:0000313" key="3">
    <source>
        <dbReference type="EMBL" id="GLB29455.1"/>
    </source>
</evidence>
<feature type="domain" description="Transposase IS66 central" evidence="1">
    <location>
        <begin position="2"/>
        <end position="39"/>
    </location>
</feature>
<evidence type="ECO:0008006" key="5">
    <source>
        <dbReference type="Google" id="ProtNLM"/>
    </source>
</evidence>
<evidence type="ECO:0000313" key="4">
    <source>
        <dbReference type="Proteomes" id="UP001419084"/>
    </source>
</evidence>
<proteinExistence type="predicted"/>
<protein>
    <recommendedName>
        <fullName evidence="5">Transposase IS66 family protein</fullName>
    </recommendedName>
</protein>
<dbReference type="Proteomes" id="UP001419084">
    <property type="component" value="Unassembled WGS sequence"/>
</dbReference>
<evidence type="ECO:0000259" key="2">
    <source>
        <dbReference type="Pfam" id="PF13817"/>
    </source>
</evidence>
<dbReference type="EMBL" id="BRPJ01000025">
    <property type="protein sequence ID" value="GLB29455.1"/>
    <property type="molecule type" value="Genomic_DNA"/>
</dbReference>
<name>A0ABQ5M3G7_9FIRM</name>
<dbReference type="InterPro" id="IPR004291">
    <property type="entry name" value="Transposase_IS66_central"/>
</dbReference>
<gene>
    <name evidence="3" type="ORF">LAD12857_13780</name>
</gene>
<organism evidence="3 4">
    <name type="scientific">Lacrimispora amygdalina</name>
    <dbReference type="NCBI Taxonomy" id="253257"/>
    <lineage>
        <taxon>Bacteria</taxon>
        <taxon>Bacillati</taxon>
        <taxon>Bacillota</taxon>
        <taxon>Clostridia</taxon>
        <taxon>Lachnospirales</taxon>
        <taxon>Lachnospiraceae</taxon>
        <taxon>Lacrimispora</taxon>
    </lineage>
</organism>